<protein>
    <submittedName>
        <fullName evidence="2">Uncharacterized protein</fullName>
    </submittedName>
</protein>
<reference evidence="2 3" key="1">
    <citation type="submission" date="2020-08" db="EMBL/GenBank/DDBJ databases">
        <title>Sequencing the genomes of 1000 actinobacteria strains.</title>
        <authorList>
            <person name="Klenk H.-P."/>
        </authorList>
    </citation>
    <scope>NUCLEOTIDE SEQUENCE [LARGE SCALE GENOMIC DNA]</scope>
    <source>
        <strain evidence="2 3">DSM 43582</strain>
    </source>
</reference>
<comment type="caution">
    <text evidence="2">The sequence shown here is derived from an EMBL/GenBank/DDBJ whole genome shotgun (WGS) entry which is preliminary data.</text>
</comment>
<organism evidence="2 3">
    <name type="scientific">Nocardia transvalensis</name>
    <dbReference type="NCBI Taxonomy" id="37333"/>
    <lineage>
        <taxon>Bacteria</taxon>
        <taxon>Bacillati</taxon>
        <taxon>Actinomycetota</taxon>
        <taxon>Actinomycetes</taxon>
        <taxon>Mycobacteriales</taxon>
        <taxon>Nocardiaceae</taxon>
        <taxon>Nocardia</taxon>
    </lineage>
</organism>
<evidence type="ECO:0000313" key="3">
    <source>
        <dbReference type="Proteomes" id="UP000540412"/>
    </source>
</evidence>
<gene>
    <name evidence="2" type="ORF">BJY24_004947</name>
</gene>
<dbReference type="AlphaFoldDB" id="A0A7W9UKW2"/>
<sequence>MNVVTKLAATVGVLLAVPWIGAGLASATPILVTDAPAALRSTAAGADHPSAITGRISSGSVDSEPGFDPGPYPSWDACEQARARYYDPSRLECVPA</sequence>
<keyword evidence="3" id="KW-1185">Reference proteome</keyword>
<accession>A0A7W9UKW2</accession>
<feature type="region of interest" description="Disordered" evidence="1">
    <location>
        <begin position="50"/>
        <end position="73"/>
    </location>
</feature>
<evidence type="ECO:0000313" key="2">
    <source>
        <dbReference type="EMBL" id="MBB5916035.1"/>
    </source>
</evidence>
<name>A0A7W9UKW2_9NOCA</name>
<dbReference type="EMBL" id="JACHIT010000002">
    <property type="protein sequence ID" value="MBB5916035.1"/>
    <property type="molecule type" value="Genomic_DNA"/>
</dbReference>
<proteinExistence type="predicted"/>
<evidence type="ECO:0000256" key="1">
    <source>
        <dbReference type="SAM" id="MobiDB-lite"/>
    </source>
</evidence>
<dbReference type="Proteomes" id="UP000540412">
    <property type="component" value="Unassembled WGS sequence"/>
</dbReference>